<accession>A0A1E1K8C2</accession>
<proteinExistence type="predicted"/>
<name>A0A1E1K8C2_9HELO</name>
<dbReference type="Proteomes" id="UP000178912">
    <property type="component" value="Unassembled WGS sequence"/>
</dbReference>
<dbReference type="EMBL" id="FJUX01000018">
    <property type="protein sequence ID" value="CZS94319.1"/>
    <property type="molecule type" value="Genomic_DNA"/>
</dbReference>
<reference evidence="2" key="1">
    <citation type="submission" date="2016-03" db="EMBL/GenBank/DDBJ databases">
        <authorList>
            <person name="Guldener U."/>
        </authorList>
    </citation>
    <scope>NUCLEOTIDE SEQUENCE [LARGE SCALE GENOMIC DNA]</scope>
    <source>
        <strain evidence="2">04CH-RAC-A.6.1</strain>
    </source>
</reference>
<organism evidence="1 2">
    <name type="scientific">Rhynchosporium agropyri</name>
    <dbReference type="NCBI Taxonomy" id="914238"/>
    <lineage>
        <taxon>Eukaryota</taxon>
        <taxon>Fungi</taxon>
        <taxon>Dikarya</taxon>
        <taxon>Ascomycota</taxon>
        <taxon>Pezizomycotina</taxon>
        <taxon>Leotiomycetes</taxon>
        <taxon>Helotiales</taxon>
        <taxon>Ploettnerulaceae</taxon>
        <taxon>Rhynchosporium</taxon>
    </lineage>
</organism>
<evidence type="ECO:0000313" key="1">
    <source>
        <dbReference type="EMBL" id="CZS94319.1"/>
    </source>
</evidence>
<dbReference type="AlphaFoldDB" id="A0A1E1K8C2"/>
<evidence type="ECO:0000313" key="2">
    <source>
        <dbReference type="Proteomes" id="UP000178912"/>
    </source>
</evidence>
<gene>
    <name evidence="1" type="ORF">RAG0_04355</name>
</gene>
<protein>
    <submittedName>
        <fullName evidence="1">Uncharacterized protein</fullName>
    </submittedName>
</protein>
<sequence>MQDLTILAAAAVANSVVAIYPPLFRDWRRRVLNWWRRRHRHGLDDSEDEDEVIMVLTYNRDDLLTLSSVIDTGSSVTSTFFWIHRTELGTRFCYLNYCLRDSKDQLTSQLVYHNKLLLS</sequence>
<keyword evidence="2" id="KW-1185">Reference proteome</keyword>